<dbReference type="SUPFAM" id="SSF82153">
    <property type="entry name" value="FAS1 domain"/>
    <property type="match status" value="2"/>
</dbReference>
<feature type="non-terminal residue" evidence="2">
    <location>
        <position position="1"/>
    </location>
</feature>
<dbReference type="Gene3D" id="2.30.180.10">
    <property type="entry name" value="FAS1 domain"/>
    <property type="match status" value="2"/>
</dbReference>
<dbReference type="PANTHER" id="PTHR10900:SF77">
    <property type="entry name" value="FI19380P1"/>
    <property type="match status" value="1"/>
</dbReference>
<accession>A0A1E7EIX9</accession>
<dbReference type="OrthoDB" id="286301at2759"/>
<dbReference type="Proteomes" id="UP000095751">
    <property type="component" value="Unassembled WGS sequence"/>
</dbReference>
<dbReference type="GO" id="GO:0005615">
    <property type="term" value="C:extracellular space"/>
    <property type="evidence" value="ECO:0007669"/>
    <property type="project" value="TreeGrafter"/>
</dbReference>
<dbReference type="InterPro" id="IPR036378">
    <property type="entry name" value="FAS1_dom_sf"/>
</dbReference>
<reference evidence="2 3" key="1">
    <citation type="submission" date="2016-09" db="EMBL/GenBank/DDBJ databases">
        <title>Extensive genetic diversity and differential bi-allelic expression allows diatom success in the polar Southern Ocean.</title>
        <authorList>
            <consortium name="DOE Joint Genome Institute"/>
            <person name="Mock T."/>
            <person name="Otillar R.P."/>
            <person name="Strauss J."/>
            <person name="Dupont C."/>
            <person name="Frickenhaus S."/>
            <person name="Maumus F."/>
            <person name="Mcmullan M."/>
            <person name="Sanges R."/>
            <person name="Schmutz J."/>
            <person name="Toseland A."/>
            <person name="Valas R."/>
            <person name="Veluchamy A."/>
            <person name="Ward B.J."/>
            <person name="Allen A."/>
            <person name="Barry K."/>
            <person name="Falciatore A."/>
            <person name="Ferrante M."/>
            <person name="Fortunato A.E."/>
            <person name="Gloeckner G."/>
            <person name="Gruber A."/>
            <person name="Hipkin R."/>
            <person name="Janech M."/>
            <person name="Kroth P."/>
            <person name="Leese F."/>
            <person name="Lindquist E."/>
            <person name="Lyon B.R."/>
            <person name="Martin J."/>
            <person name="Mayer C."/>
            <person name="Parker M."/>
            <person name="Quesneville H."/>
            <person name="Raymond J."/>
            <person name="Uhlig C."/>
            <person name="Valentin K.U."/>
            <person name="Worden A.Z."/>
            <person name="Armbrust E.V."/>
            <person name="Bowler C."/>
            <person name="Green B."/>
            <person name="Moulton V."/>
            <person name="Van Oosterhout C."/>
            <person name="Grigoriev I."/>
        </authorList>
    </citation>
    <scope>NUCLEOTIDE SEQUENCE [LARGE SCALE GENOMIC DNA]</scope>
    <source>
        <strain evidence="2 3">CCMP1102</strain>
    </source>
</reference>
<keyword evidence="3" id="KW-1185">Reference proteome</keyword>
<dbReference type="FunFam" id="2.30.180.10:FF:000032">
    <property type="entry name" value="Fasciclin domain-containing protein, putative"/>
    <property type="match status" value="2"/>
</dbReference>
<sequence length="275" mass="28905">VVDIAVSDPDTFSSLVNFATLADLVGTLSNANDITLFAPTNDAFAALAKAAPDVVSNLQTEEWQDHLEDLLFYHVLPDVVPSSAVTNGLSATTLNKEDIDFTVTTGNGGGIFVNDGAEVVAADVDAKNGVIHVIDNVLLPSWVSNSIVDLAKATSDLSTLVDLVVQAELVDTLSEAGPYTVFAPTNEAFAELLDDGTPLSADQVSSVLTYHVVEGIYTEDALVDGLALTTLQGDKLVFRSQGKNEFVNDEKIIIPNILANNGIVHVIGAVLTPEG</sequence>
<evidence type="ECO:0000313" key="3">
    <source>
        <dbReference type="Proteomes" id="UP000095751"/>
    </source>
</evidence>
<dbReference type="PROSITE" id="PS50213">
    <property type="entry name" value="FAS1"/>
    <property type="match status" value="2"/>
</dbReference>
<dbReference type="InterPro" id="IPR050904">
    <property type="entry name" value="Adhesion/Biosynth-related"/>
</dbReference>
<dbReference type="KEGG" id="fcy:FRACYDRAFT_204057"/>
<dbReference type="InParanoid" id="A0A1E7EIX9"/>
<gene>
    <name evidence="2" type="ORF">FRACYDRAFT_204057</name>
</gene>
<name>A0A1E7EIX9_9STRA</name>
<dbReference type="AlphaFoldDB" id="A0A1E7EIX9"/>
<dbReference type="PANTHER" id="PTHR10900">
    <property type="entry name" value="PERIOSTIN-RELATED"/>
    <property type="match status" value="1"/>
</dbReference>
<protein>
    <submittedName>
        <fullName evidence="2">Beta-Ig-H3/fasciclin</fullName>
    </submittedName>
</protein>
<proteinExistence type="predicted"/>
<organism evidence="2 3">
    <name type="scientific">Fragilariopsis cylindrus CCMP1102</name>
    <dbReference type="NCBI Taxonomy" id="635003"/>
    <lineage>
        <taxon>Eukaryota</taxon>
        <taxon>Sar</taxon>
        <taxon>Stramenopiles</taxon>
        <taxon>Ochrophyta</taxon>
        <taxon>Bacillariophyta</taxon>
        <taxon>Bacillariophyceae</taxon>
        <taxon>Bacillariophycidae</taxon>
        <taxon>Bacillariales</taxon>
        <taxon>Bacillariaceae</taxon>
        <taxon>Fragilariopsis</taxon>
    </lineage>
</organism>
<dbReference type="SMART" id="SM00554">
    <property type="entry name" value="FAS1"/>
    <property type="match status" value="2"/>
</dbReference>
<dbReference type="Pfam" id="PF02469">
    <property type="entry name" value="Fasciclin"/>
    <property type="match status" value="2"/>
</dbReference>
<evidence type="ECO:0000259" key="1">
    <source>
        <dbReference type="PROSITE" id="PS50213"/>
    </source>
</evidence>
<evidence type="ECO:0000313" key="2">
    <source>
        <dbReference type="EMBL" id="OEU05845.1"/>
    </source>
</evidence>
<feature type="domain" description="FAS1" evidence="1">
    <location>
        <begin position="1"/>
        <end position="138"/>
    </location>
</feature>
<dbReference type="EMBL" id="KV784454">
    <property type="protein sequence ID" value="OEU05845.1"/>
    <property type="molecule type" value="Genomic_DNA"/>
</dbReference>
<feature type="domain" description="FAS1" evidence="1">
    <location>
        <begin position="144"/>
        <end position="271"/>
    </location>
</feature>
<dbReference type="InterPro" id="IPR000782">
    <property type="entry name" value="FAS1_domain"/>
</dbReference>